<dbReference type="STRING" id="688867.SAMN05660236_0703"/>
<sequence>MSLKNIEAFGAFKSGLNNPRELSNGDLLFDCRVKFVLGNKEYEEDLKCKLVMQGYDGGDCLN</sequence>
<protein>
    <submittedName>
        <fullName evidence="1">Uncharacterized protein</fullName>
    </submittedName>
</protein>
<evidence type="ECO:0000313" key="1">
    <source>
        <dbReference type="EMBL" id="SKC45806.1"/>
    </source>
</evidence>
<reference evidence="1 2" key="1">
    <citation type="submission" date="2017-02" db="EMBL/GenBank/DDBJ databases">
        <authorList>
            <person name="Peterson S.W."/>
        </authorList>
    </citation>
    <scope>NUCLEOTIDE SEQUENCE [LARGE SCALE GENOMIC DNA]</scope>
    <source>
        <strain evidence="1 2">DSM 25262</strain>
    </source>
</reference>
<accession>A0A1T5J365</accession>
<organism evidence="1 2">
    <name type="scientific">Ohtaekwangia koreensis</name>
    <dbReference type="NCBI Taxonomy" id="688867"/>
    <lineage>
        <taxon>Bacteria</taxon>
        <taxon>Pseudomonadati</taxon>
        <taxon>Bacteroidota</taxon>
        <taxon>Cytophagia</taxon>
        <taxon>Cytophagales</taxon>
        <taxon>Fulvivirgaceae</taxon>
        <taxon>Ohtaekwangia</taxon>
    </lineage>
</organism>
<evidence type="ECO:0000313" key="2">
    <source>
        <dbReference type="Proteomes" id="UP000190961"/>
    </source>
</evidence>
<gene>
    <name evidence="1" type="ORF">SAMN05660236_0703</name>
</gene>
<dbReference type="AlphaFoldDB" id="A0A1T5J365"/>
<dbReference type="Proteomes" id="UP000190961">
    <property type="component" value="Unassembled WGS sequence"/>
</dbReference>
<proteinExistence type="predicted"/>
<dbReference type="RefSeq" id="WP_079685308.1">
    <property type="nucleotide sequence ID" value="NZ_FUZU01000001.1"/>
</dbReference>
<keyword evidence="2" id="KW-1185">Reference proteome</keyword>
<dbReference type="EMBL" id="FUZU01000001">
    <property type="protein sequence ID" value="SKC45806.1"/>
    <property type="molecule type" value="Genomic_DNA"/>
</dbReference>
<name>A0A1T5J365_9BACT</name>